<dbReference type="STRING" id="1395513.P343_15470"/>
<dbReference type="InterPro" id="IPR000182">
    <property type="entry name" value="GNAT_dom"/>
</dbReference>
<dbReference type="PATRIC" id="fig|1395513.3.peg.3144"/>
<dbReference type="AlphaFoldDB" id="V6J1W8"/>
<evidence type="ECO:0000313" key="2">
    <source>
        <dbReference type="EMBL" id="EST10744.1"/>
    </source>
</evidence>
<dbReference type="OrthoDB" id="9775804at2"/>
<dbReference type="PROSITE" id="PS51186">
    <property type="entry name" value="GNAT"/>
    <property type="match status" value="1"/>
</dbReference>
<dbReference type="Gene3D" id="3.40.630.30">
    <property type="match status" value="1"/>
</dbReference>
<keyword evidence="2" id="KW-0808">Transferase</keyword>
<dbReference type="SUPFAM" id="SSF55729">
    <property type="entry name" value="Acyl-CoA N-acyltransferases (Nat)"/>
    <property type="match status" value="1"/>
</dbReference>
<sequence>MEFYEVTMKHLNEMAALYADAFNAPPWNDKWTVKTAKKRLHQMIHCKGAFGLVVYQNERLSGLIIGGEEQFYDGVMFTIKEFCVDRKPRGQGIGTSLFTEFEKRLKEKGIREMILFTSRGDSTEGIYHHRGFHSIDNMVMMGKEL</sequence>
<dbReference type="EMBL" id="AWTC01000018">
    <property type="protein sequence ID" value="EST10744.1"/>
    <property type="molecule type" value="Genomic_DNA"/>
</dbReference>
<organism evidence="2 3">
    <name type="scientific">Sporolactobacillus laevolacticus DSM 442</name>
    <dbReference type="NCBI Taxonomy" id="1395513"/>
    <lineage>
        <taxon>Bacteria</taxon>
        <taxon>Bacillati</taxon>
        <taxon>Bacillota</taxon>
        <taxon>Bacilli</taxon>
        <taxon>Bacillales</taxon>
        <taxon>Sporolactobacillaceae</taxon>
        <taxon>Sporolactobacillus</taxon>
    </lineage>
</organism>
<dbReference type="eggNOG" id="COG0456">
    <property type="taxonomic scope" value="Bacteria"/>
</dbReference>
<evidence type="ECO:0000259" key="1">
    <source>
        <dbReference type="PROSITE" id="PS51186"/>
    </source>
</evidence>
<dbReference type="Proteomes" id="UP000018296">
    <property type="component" value="Unassembled WGS sequence"/>
</dbReference>
<dbReference type="InterPro" id="IPR016181">
    <property type="entry name" value="Acyl_CoA_acyltransferase"/>
</dbReference>
<dbReference type="CDD" id="cd04301">
    <property type="entry name" value="NAT_SF"/>
    <property type="match status" value="1"/>
</dbReference>
<reference evidence="2 3" key="1">
    <citation type="journal article" date="2013" name="Genome Announc.">
        <title>Genome Sequence of Sporolactobacillus laevolacticus DSM442, an Efficient Polymer-Grade D-Lactate Producer from Agricultural Waste Cottonseed as a Nitrogen Source.</title>
        <authorList>
            <person name="Wang H."/>
            <person name="Wang L."/>
            <person name="Ju J."/>
            <person name="Yu B."/>
            <person name="Ma Y."/>
        </authorList>
    </citation>
    <scope>NUCLEOTIDE SEQUENCE [LARGE SCALE GENOMIC DNA]</scope>
    <source>
        <strain evidence="2 3">DSM 442</strain>
    </source>
</reference>
<proteinExistence type="predicted"/>
<dbReference type="RefSeq" id="WP_023511311.1">
    <property type="nucleotide sequence ID" value="NZ_AWTC01000018.1"/>
</dbReference>
<dbReference type="Pfam" id="PF13673">
    <property type="entry name" value="Acetyltransf_10"/>
    <property type="match status" value="1"/>
</dbReference>
<dbReference type="GO" id="GO:0016747">
    <property type="term" value="F:acyltransferase activity, transferring groups other than amino-acyl groups"/>
    <property type="evidence" value="ECO:0007669"/>
    <property type="project" value="InterPro"/>
</dbReference>
<feature type="domain" description="N-acetyltransferase" evidence="1">
    <location>
        <begin position="1"/>
        <end position="145"/>
    </location>
</feature>
<gene>
    <name evidence="2" type="ORF">P343_15470</name>
</gene>
<keyword evidence="3" id="KW-1185">Reference proteome</keyword>
<evidence type="ECO:0000313" key="3">
    <source>
        <dbReference type="Proteomes" id="UP000018296"/>
    </source>
</evidence>
<protein>
    <submittedName>
        <fullName evidence="2">Acetyltransferase</fullName>
    </submittedName>
</protein>
<comment type="caution">
    <text evidence="2">The sequence shown here is derived from an EMBL/GenBank/DDBJ whole genome shotgun (WGS) entry which is preliminary data.</text>
</comment>
<name>V6J1W8_9BACL</name>
<accession>V6J1W8</accession>